<feature type="binding site" evidence="9">
    <location>
        <position position="436"/>
    </location>
    <ligand>
        <name>3',5'-cyclic AMP</name>
        <dbReference type="ChEBI" id="CHEBI:58165"/>
        <label>2</label>
    </ligand>
</feature>
<reference evidence="11 12" key="1">
    <citation type="journal article" date="2012" name="BMC Genomics">
        <title>Comparative genomics of the white-rot fungi, Phanerochaete carnosa and P. chrysosporium, to elucidate the genetic basis of the distinct wood types they colonize.</title>
        <authorList>
            <person name="Suzuki H."/>
            <person name="MacDonald J."/>
            <person name="Syed K."/>
            <person name="Salamov A."/>
            <person name="Hori C."/>
            <person name="Aerts A."/>
            <person name="Henrissat B."/>
            <person name="Wiebenga A."/>
            <person name="vanKuyk P.A."/>
            <person name="Barry K."/>
            <person name="Lindquist E."/>
            <person name="LaButti K."/>
            <person name="Lapidus A."/>
            <person name="Lucas S."/>
            <person name="Coutinho P."/>
            <person name="Gong Y."/>
            <person name="Samejima M."/>
            <person name="Mahadevan R."/>
            <person name="Abou-Zaid M."/>
            <person name="de Vries R.P."/>
            <person name="Igarashi K."/>
            <person name="Yadav J.S."/>
            <person name="Grigoriev I.V."/>
            <person name="Master E.R."/>
        </authorList>
    </citation>
    <scope>NUCLEOTIDE SEQUENCE [LARGE SCALE GENOMIC DNA]</scope>
    <source>
        <strain evidence="11 12">HHB-10118-sp</strain>
    </source>
</reference>
<dbReference type="GO" id="GO:0030552">
    <property type="term" value="F:cAMP binding"/>
    <property type="evidence" value="ECO:0007669"/>
    <property type="project" value="UniProtKB-KW"/>
</dbReference>
<dbReference type="GO" id="GO:0004862">
    <property type="term" value="F:cAMP-dependent protein kinase inhibitor activity"/>
    <property type="evidence" value="ECO:0007669"/>
    <property type="project" value="TreeGrafter"/>
</dbReference>
<keyword evidence="6 8" id="KW-0547">Nucleotide-binding</keyword>
<dbReference type="PIRSF" id="PIRSF000548">
    <property type="entry name" value="PK_regulatory"/>
    <property type="match status" value="1"/>
</dbReference>
<evidence type="ECO:0000256" key="5">
    <source>
        <dbReference type="ARBA" id="ARBA00022737"/>
    </source>
</evidence>
<dbReference type="InterPro" id="IPR018488">
    <property type="entry name" value="cNMP-bd_CS"/>
</dbReference>
<dbReference type="EMBL" id="JH930469">
    <property type="protein sequence ID" value="EKM59415.1"/>
    <property type="molecule type" value="Genomic_DNA"/>
</dbReference>
<evidence type="ECO:0000256" key="9">
    <source>
        <dbReference type="PIRSR" id="PIRSR000548-1"/>
    </source>
</evidence>
<dbReference type="CDD" id="cd12098">
    <property type="entry name" value="DD_R_ScPKA-like"/>
    <property type="match status" value="1"/>
</dbReference>
<dbReference type="InterPro" id="IPR050503">
    <property type="entry name" value="cAMP-dep_PK_reg_su-like"/>
</dbReference>
<dbReference type="GO" id="GO:0005952">
    <property type="term" value="C:cAMP-dependent protein kinase complex"/>
    <property type="evidence" value="ECO:0007669"/>
    <property type="project" value="InterPro"/>
</dbReference>
<feature type="domain" description="Cyclic nucleotide-binding" evidence="10">
    <location>
        <begin position="362"/>
        <end position="492"/>
    </location>
</feature>
<dbReference type="KEGG" id="pco:PHACADRAFT_249886"/>
<dbReference type="Pfam" id="PF00027">
    <property type="entry name" value="cNMP_binding"/>
    <property type="match status" value="2"/>
</dbReference>
<dbReference type="SMART" id="SM00394">
    <property type="entry name" value="RIIa"/>
    <property type="match status" value="1"/>
</dbReference>
<comment type="subunit">
    <text evidence="8">Tetramer, composed of 2 regulatory (R) and 2 catalytic (C) subunits. In the presence of cAMP it dissociates into 2 active monomeric C subunits and an R dimer.</text>
</comment>
<sequence length="492" mass="54655">MSSTFDALIADLTRDAYRVQPKDALQYCADWFQRRLQEQRSRTRDALANRLTPVRDLPADHFFDTPLSPTSSTMAGSPFSQSYSQEHAPIPNIGSVSSPFGTLNVPGNALLPDRSSNAHNVISPPTFTVNNGEEISPTSPNNHNPFASFANGTISPDNNDYLHPGMSTILARRSSVSAESIAVDSEHDEPLPVFQKSPEQLKRILVSVGKSLLFRELDEEQQTGVLLAMRETQVERDEVVIRQGDVGEWFYVVESGMLHCYIRDEPLPPDWFSEKKTAGVTAKTFVQPGYHPQYGRKVAECGVGSTFGELALMYGHPRAASVVAIEPSTLWSLDRITFRTIILKAAHRRRTMYEQFLASVPLLKSLGPEDRSKIADALGSSIYEDGEAVVRQGDMGDTFFFVEEGEAVVTKTIEAEDGEKKDVRVAHLRKGDYFGELALLRLEPRAATVSAIVREDSTSPKLKVAVLDAHAFTRLLGPIRDLMEHRAYGYRR</sequence>
<protein>
    <recommendedName>
        <fullName evidence="2 8">cAMP-dependent protein kinase regulatory subunit</fullName>
    </recommendedName>
</protein>
<evidence type="ECO:0000256" key="6">
    <source>
        <dbReference type="ARBA" id="ARBA00022741"/>
    </source>
</evidence>
<dbReference type="AlphaFoldDB" id="K5WJ63"/>
<dbReference type="STRING" id="650164.K5WJ63"/>
<evidence type="ECO:0000256" key="4">
    <source>
        <dbReference type="ARBA" id="ARBA00022566"/>
    </source>
</evidence>
<accession>K5WJ63</accession>
<evidence type="ECO:0000256" key="2">
    <source>
        <dbReference type="ARBA" id="ARBA00020355"/>
    </source>
</evidence>
<keyword evidence="12" id="KW-1185">Reference proteome</keyword>
<dbReference type="InParanoid" id="K5WJ63"/>
<keyword evidence="5" id="KW-0677">Repeat</keyword>
<keyword evidence="3" id="KW-0597">Phosphoprotein</keyword>
<evidence type="ECO:0000256" key="8">
    <source>
        <dbReference type="PIRNR" id="PIRNR000548"/>
    </source>
</evidence>
<dbReference type="InterPro" id="IPR018490">
    <property type="entry name" value="cNMP-bd_dom_sf"/>
</dbReference>
<dbReference type="PANTHER" id="PTHR11635">
    <property type="entry name" value="CAMP-DEPENDENT PROTEIN KINASE REGULATORY CHAIN"/>
    <property type="match status" value="1"/>
</dbReference>
<name>K5WJ63_PHACS</name>
<dbReference type="InterPro" id="IPR012198">
    <property type="entry name" value="cAMP_dep_PK_reg_su"/>
</dbReference>
<dbReference type="GO" id="GO:0005829">
    <property type="term" value="C:cytosol"/>
    <property type="evidence" value="ECO:0007669"/>
    <property type="project" value="TreeGrafter"/>
</dbReference>
<dbReference type="OrthoDB" id="417078at2759"/>
<gene>
    <name evidence="11" type="ORF">PHACADRAFT_249886</name>
</gene>
<feature type="binding site" evidence="9">
    <location>
        <position position="445"/>
    </location>
    <ligand>
        <name>3',5'-cyclic AMP</name>
        <dbReference type="ChEBI" id="CHEBI:58165"/>
        <label>2</label>
    </ligand>
</feature>
<dbReference type="Gene3D" id="2.60.120.10">
    <property type="entry name" value="Jelly Rolls"/>
    <property type="match status" value="2"/>
</dbReference>
<dbReference type="PROSITE" id="PS00888">
    <property type="entry name" value="CNMP_BINDING_1"/>
    <property type="match status" value="2"/>
</dbReference>
<evidence type="ECO:0000256" key="7">
    <source>
        <dbReference type="ARBA" id="ARBA00023149"/>
    </source>
</evidence>
<dbReference type="HOGENOM" id="CLU_018310_0_1_1"/>
<evidence type="ECO:0000256" key="1">
    <source>
        <dbReference type="ARBA" id="ARBA00005753"/>
    </source>
</evidence>
<dbReference type="GO" id="GO:0005634">
    <property type="term" value="C:nucleus"/>
    <property type="evidence" value="ECO:0007669"/>
    <property type="project" value="TreeGrafter"/>
</dbReference>
<dbReference type="PROSITE" id="PS00889">
    <property type="entry name" value="CNMP_BINDING_2"/>
    <property type="match status" value="2"/>
</dbReference>
<dbReference type="SMART" id="SM00100">
    <property type="entry name" value="cNMP"/>
    <property type="match status" value="2"/>
</dbReference>
<keyword evidence="7 8" id="KW-0114">cAMP</keyword>
<feature type="domain" description="Cyclic nucleotide-binding" evidence="10">
    <location>
        <begin position="213"/>
        <end position="359"/>
    </location>
</feature>
<organism evidence="11 12">
    <name type="scientific">Phanerochaete carnosa (strain HHB-10118-sp)</name>
    <name type="common">White-rot fungus</name>
    <name type="synonym">Peniophora carnosa</name>
    <dbReference type="NCBI Taxonomy" id="650164"/>
    <lineage>
        <taxon>Eukaryota</taxon>
        <taxon>Fungi</taxon>
        <taxon>Dikarya</taxon>
        <taxon>Basidiomycota</taxon>
        <taxon>Agaricomycotina</taxon>
        <taxon>Agaricomycetes</taxon>
        <taxon>Polyporales</taxon>
        <taxon>Phanerochaetaceae</taxon>
        <taxon>Phanerochaete</taxon>
    </lineage>
</organism>
<keyword evidence="4 8" id="KW-0116">cAMP-binding</keyword>
<dbReference type="Pfam" id="PF02197">
    <property type="entry name" value="RIIa"/>
    <property type="match status" value="1"/>
</dbReference>
<dbReference type="GO" id="GO:0034236">
    <property type="term" value="F:protein kinase A catalytic subunit binding"/>
    <property type="evidence" value="ECO:0007669"/>
    <property type="project" value="TreeGrafter"/>
</dbReference>
<proteinExistence type="inferred from homology"/>
<dbReference type="PRINTS" id="PR00103">
    <property type="entry name" value="CAMPKINASE"/>
</dbReference>
<dbReference type="FunCoup" id="K5WJ63">
    <property type="interactions" value="289"/>
</dbReference>
<dbReference type="Gene3D" id="1.20.890.10">
    <property type="entry name" value="cAMP-dependent protein kinase regulatory subunit, dimerization-anchoring domain"/>
    <property type="match status" value="1"/>
</dbReference>
<comment type="similarity">
    <text evidence="1 8">Belongs to the cAMP-dependent kinase regulatory chain family.</text>
</comment>
<feature type="binding site" evidence="9">
    <location>
        <position position="309"/>
    </location>
    <ligand>
        <name>3',5'-cyclic AMP</name>
        <dbReference type="ChEBI" id="CHEBI:58165"/>
        <label>1</label>
    </ligand>
</feature>
<dbReference type="InterPro" id="IPR014710">
    <property type="entry name" value="RmlC-like_jellyroll"/>
</dbReference>
<feature type="binding site" evidence="9">
    <location>
        <position position="318"/>
    </location>
    <ligand>
        <name>3',5'-cyclic AMP</name>
        <dbReference type="ChEBI" id="CHEBI:58165"/>
        <label>1</label>
    </ligand>
</feature>
<evidence type="ECO:0000256" key="3">
    <source>
        <dbReference type="ARBA" id="ARBA00022553"/>
    </source>
</evidence>
<evidence type="ECO:0000313" key="11">
    <source>
        <dbReference type="EMBL" id="EKM59415.1"/>
    </source>
</evidence>
<dbReference type="PROSITE" id="PS50042">
    <property type="entry name" value="CNMP_BINDING_3"/>
    <property type="match status" value="2"/>
</dbReference>
<dbReference type="Proteomes" id="UP000008370">
    <property type="component" value="Unassembled WGS sequence"/>
</dbReference>
<evidence type="ECO:0000259" key="10">
    <source>
        <dbReference type="PROSITE" id="PS50042"/>
    </source>
</evidence>
<dbReference type="InterPro" id="IPR000595">
    <property type="entry name" value="cNMP-bd_dom"/>
</dbReference>
<dbReference type="InterPro" id="IPR003117">
    <property type="entry name" value="cAMP_dep_PK_reg_su_I/II_a/b"/>
</dbReference>
<dbReference type="SUPFAM" id="SSF51206">
    <property type="entry name" value="cAMP-binding domain-like"/>
    <property type="match status" value="2"/>
</dbReference>
<dbReference type="RefSeq" id="XP_007391976.1">
    <property type="nucleotide sequence ID" value="XM_007391914.1"/>
</dbReference>
<dbReference type="GeneID" id="18914776"/>
<dbReference type="PANTHER" id="PTHR11635:SF152">
    <property type="entry name" value="CAMP-DEPENDENT PROTEIN KINASE TYPE I REGULATORY SUBUNIT-RELATED"/>
    <property type="match status" value="1"/>
</dbReference>
<evidence type="ECO:0000313" key="12">
    <source>
        <dbReference type="Proteomes" id="UP000008370"/>
    </source>
</evidence>
<dbReference type="CDD" id="cd00038">
    <property type="entry name" value="CAP_ED"/>
    <property type="match status" value="2"/>
</dbReference>